<evidence type="ECO:0000313" key="2">
    <source>
        <dbReference type="EMBL" id="KPA76320.1"/>
    </source>
</evidence>
<dbReference type="VEuPathDB" id="TriTrypDB:LpyrH10_21_1710"/>
<dbReference type="RefSeq" id="XP_015654759.1">
    <property type="nucleotide sequence ID" value="XM_015806888.1"/>
</dbReference>
<dbReference type="GeneID" id="26908320"/>
<feature type="region of interest" description="Disordered" evidence="1">
    <location>
        <begin position="1"/>
        <end position="20"/>
    </location>
</feature>
<dbReference type="Proteomes" id="UP000037923">
    <property type="component" value="Unassembled WGS sequence"/>
</dbReference>
<sequence length="92" mass="10970">MLFTDKRRTGRRKMRQRNAPHQHPMRFAALLFDKLSMFPHLTELMMPVVQPSLLCNARYLWLRRCQSFDSQIAICVYTTASLRWLEHCTCVV</sequence>
<dbReference type="EMBL" id="LGTL01000021">
    <property type="protein sequence ID" value="KPA76320.1"/>
    <property type="molecule type" value="Genomic_DNA"/>
</dbReference>
<comment type="caution">
    <text evidence="2">The sequence shown here is derived from an EMBL/GenBank/DDBJ whole genome shotgun (WGS) entry which is preliminary data.</text>
</comment>
<feature type="compositionally biased region" description="Basic residues" evidence="1">
    <location>
        <begin position="8"/>
        <end position="20"/>
    </location>
</feature>
<gene>
    <name evidence="2" type="ORF">ABB37_08035</name>
</gene>
<evidence type="ECO:0000256" key="1">
    <source>
        <dbReference type="SAM" id="MobiDB-lite"/>
    </source>
</evidence>
<reference evidence="2 3" key="1">
    <citation type="submission" date="2015-07" db="EMBL/GenBank/DDBJ databases">
        <title>High-quality genome of monoxenous trypanosomatid Leptomonas pyrrhocoris.</title>
        <authorList>
            <person name="Flegontov P."/>
            <person name="Butenko A."/>
            <person name="Firsov S."/>
            <person name="Vlcek C."/>
            <person name="Logacheva M.D."/>
            <person name="Field M."/>
            <person name="Filatov D."/>
            <person name="Flegontova O."/>
            <person name="Gerasimov E."/>
            <person name="Jackson A.P."/>
            <person name="Kelly S."/>
            <person name="Opperdoes F."/>
            <person name="O'Reilly A."/>
            <person name="Votypka J."/>
            <person name="Yurchenko V."/>
            <person name="Lukes J."/>
        </authorList>
    </citation>
    <scope>NUCLEOTIDE SEQUENCE [LARGE SCALE GENOMIC DNA]</scope>
    <source>
        <strain evidence="2">H10</strain>
    </source>
</reference>
<dbReference type="AlphaFoldDB" id="A0A0M9FUG0"/>
<accession>A0A0M9FUG0</accession>
<name>A0A0M9FUG0_LEPPY</name>
<keyword evidence="3" id="KW-1185">Reference proteome</keyword>
<organism evidence="2 3">
    <name type="scientific">Leptomonas pyrrhocoris</name>
    <name type="common">Firebug parasite</name>
    <dbReference type="NCBI Taxonomy" id="157538"/>
    <lineage>
        <taxon>Eukaryota</taxon>
        <taxon>Discoba</taxon>
        <taxon>Euglenozoa</taxon>
        <taxon>Kinetoplastea</taxon>
        <taxon>Metakinetoplastina</taxon>
        <taxon>Trypanosomatida</taxon>
        <taxon>Trypanosomatidae</taxon>
        <taxon>Leishmaniinae</taxon>
        <taxon>Leptomonas</taxon>
    </lineage>
</organism>
<evidence type="ECO:0000313" key="3">
    <source>
        <dbReference type="Proteomes" id="UP000037923"/>
    </source>
</evidence>
<proteinExistence type="predicted"/>
<protein>
    <submittedName>
        <fullName evidence="2">Uncharacterized protein</fullName>
    </submittedName>
</protein>